<organism evidence="2 3">
    <name type="scientific">Timema podura</name>
    <name type="common">Walking stick</name>
    <dbReference type="NCBI Taxonomy" id="61482"/>
    <lineage>
        <taxon>Eukaryota</taxon>
        <taxon>Metazoa</taxon>
        <taxon>Ecdysozoa</taxon>
        <taxon>Arthropoda</taxon>
        <taxon>Hexapoda</taxon>
        <taxon>Insecta</taxon>
        <taxon>Pterygota</taxon>
        <taxon>Neoptera</taxon>
        <taxon>Polyneoptera</taxon>
        <taxon>Phasmatodea</taxon>
        <taxon>Timematodea</taxon>
        <taxon>Timematoidea</taxon>
        <taxon>Timematidae</taxon>
        <taxon>Timema</taxon>
    </lineage>
</organism>
<evidence type="ECO:0000313" key="3">
    <source>
        <dbReference type="Proteomes" id="UP001153148"/>
    </source>
</evidence>
<evidence type="ECO:0000259" key="1">
    <source>
        <dbReference type="Pfam" id="PF16087"/>
    </source>
</evidence>
<protein>
    <recommendedName>
        <fullName evidence="1">DUF4817 domain-containing protein</fullName>
    </recommendedName>
</protein>
<reference evidence="2" key="1">
    <citation type="submission" date="2021-03" db="EMBL/GenBank/DDBJ databases">
        <authorList>
            <person name="Tran Van P."/>
        </authorList>
    </citation>
    <scope>NUCLEOTIDE SEQUENCE</scope>
</reference>
<feature type="domain" description="DUF4817" evidence="1">
    <location>
        <begin position="174"/>
        <end position="224"/>
    </location>
</feature>
<sequence>MEKKVEEIQSGIQAMNIQKCPEVVEIQSGIHAMNIHKCPDVEEIQSGIHAMNIQKCPEVEEIQSGIQAMNIQKCPEVEHIHDCIETRSILNGCDSLDIEFLPTRIQQDDSEVPKLKRYKLFALRQEEIVEFCCLWHVWVTLERSVCSGDSPASSTHAREHNGKFGQSTMSLVHDQRVALLEAYFTEKSYQRVIQLFQVKFPNAPLPGKTTVYDLVQGFRDRGCVKDRFRSGRPSVLTPEFTNSVQHNL</sequence>
<dbReference type="Pfam" id="PF16087">
    <property type="entry name" value="DUF4817"/>
    <property type="match status" value="1"/>
</dbReference>
<gene>
    <name evidence="2" type="ORF">TPAB3V08_LOCUS806</name>
</gene>
<keyword evidence="3" id="KW-1185">Reference proteome</keyword>
<dbReference type="EMBL" id="CAJPIN010000652">
    <property type="protein sequence ID" value="CAG2053760.1"/>
    <property type="molecule type" value="Genomic_DNA"/>
</dbReference>
<dbReference type="Proteomes" id="UP001153148">
    <property type="component" value="Unassembled WGS sequence"/>
</dbReference>
<dbReference type="InterPro" id="IPR032135">
    <property type="entry name" value="DUF4817"/>
</dbReference>
<evidence type="ECO:0000313" key="2">
    <source>
        <dbReference type="EMBL" id="CAG2053760.1"/>
    </source>
</evidence>
<comment type="caution">
    <text evidence="2">The sequence shown here is derived from an EMBL/GenBank/DDBJ whole genome shotgun (WGS) entry which is preliminary data.</text>
</comment>
<name>A0ABN7NL50_TIMPD</name>
<accession>A0ABN7NL50</accession>
<proteinExistence type="predicted"/>